<accession>A0AAW2I0Q6</accession>
<feature type="domain" description="TM2" evidence="10">
    <location>
        <begin position="120"/>
        <end position="168"/>
    </location>
</feature>
<evidence type="ECO:0000256" key="7">
    <source>
        <dbReference type="ARBA" id="ARBA00023180"/>
    </source>
</evidence>
<organism evidence="11">
    <name type="scientific">Menopon gallinae</name>
    <name type="common">poultry shaft louse</name>
    <dbReference type="NCBI Taxonomy" id="328185"/>
    <lineage>
        <taxon>Eukaryota</taxon>
        <taxon>Metazoa</taxon>
        <taxon>Ecdysozoa</taxon>
        <taxon>Arthropoda</taxon>
        <taxon>Hexapoda</taxon>
        <taxon>Insecta</taxon>
        <taxon>Pterygota</taxon>
        <taxon>Neoptera</taxon>
        <taxon>Paraneoptera</taxon>
        <taxon>Psocodea</taxon>
        <taxon>Troctomorpha</taxon>
        <taxon>Phthiraptera</taxon>
        <taxon>Amblycera</taxon>
        <taxon>Menoponidae</taxon>
        <taxon>Menopon</taxon>
    </lineage>
</organism>
<name>A0AAW2I0Q6_9NEOP</name>
<comment type="subcellular location">
    <subcellularLocation>
        <location evidence="1">Membrane</location>
        <topology evidence="1">Multi-pass membrane protein</topology>
    </subcellularLocation>
</comment>
<comment type="caution">
    <text evidence="11">The sequence shown here is derived from an EMBL/GenBank/DDBJ whole genome shotgun (WGS) entry which is preliminary data.</text>
</comment>
<evidence type="ECO:0000256" key="2">
    <source>
        <dbReference type="ARBA" id="ARBA00008284"/>
    </source>
</evidence>
<proteinExistence type="inferred from homology"/>
<dbReference type="GO" id="GO:0016020">
    <property type="term" value="C:membrane"/>
    <property type="evidence" value="ECO:0007669"/>
    <property type="project" value="UniProtKB-SubCell"/>
</dbReference>
<evidence type="ECO:0000256" key="8">
    <source>
        <dbReference type="SAM" id="Phobius"/>
    </source>
</evidence>
<protein>
    <recommendedName>
        <fullName evidence="10">TM2 domain-containing protein</fullName>
    </recommendedName>
</protein>
<keyword evidence="4 9" id="KW-0732">Signal</keyword>
<feature type="signal peptide" evidence="9">
    <location>
        <begin position="1"/>
        <end position="19"/>
    </location>
</feature>
<evidence type="ECO:0000256" key="5">
    <source>
        <dbReference type="ARBA" id="ARBA00022989"/>
    </source>
</evidence>
<dbReference type="InterPro" id="IPR050932">
    <property type="entry name" value="TM2D1-3-like"/>
</dbReference>
<dbReference type="InterPro" id="IPR007829">
    <property type="entry name" value="TM2"/>
</dbReference>
<gene>
    <name evidence="11" type="ORF">PYX00_003466</name>
</gene>
<feature type="chain" id="PRO_5043430471" description="TM2 domain-containing protein" evidence="9">
    <location>
        <begin position="20"/>
        <end position="187"/>
    </location>
</feature>
<evidence type="ECO:0000313" key="11">
    <source>
        <dbReference type="EMBL" id="KAL0275679.1"/>
    </source>
</evidence>
<keyword evidence="7" id="KW-0325">Glycoprotein</keyword>
<sequence length="187" mass="20632">MKIAGLSIIAFYLVGFSSCAEDESKNSITPEDIKPGYLPHGPLVKCSFLPIEFIDCEEPFDHKGNKTAKEESGKGCVKFGGFRYEDVERATVTCEVLPDIECFGPRTFKRDGVPCVRYKGHYFTTTLIYSILLGFLGMDRFSLAQTGTAVGKLLTLGGVGIWWLVDVVLLVTGSLQPEDSSNWNPYV</sequence>
<dbReference type="EMBL" id="JARGDH010000002">
    <property type="protein sequence ID" value="KAL0275679.1"/>
    <property type="molecule type" value="Genomic_DNA"/>
</dbReference>
<evidence type="ECO:0000259" key="10">
    <source>
        <dbReference type="Pfam" id="PF05154"/>
    </source>
</evidence>
<keyword evidence="5 8" id="KW-1133">Transmembrane helix</keyword>
<reference evidence="11" key="1">
    <citation type="journal article" date="2024" name="Gigascience">
        <title>Chromosome-level genome of the poultry shaft louse Menopon gallinae provides insight into the host-switching and adaptive evolution of parasitic lice.</title>
        <authorList>
            <person name="Xu Y."/>
            <person name="Ma L."/>
            <person name="Liu S."/>
            <person name="Liang Y."/>
            <person name="Liu Q."/>
            <person name="He Z."/>
            <person name="Tian L."/>
            <person name="Duan Y."/>
            <person name="Cai W."/>
            <person name="Li H."/>
            <person name="Song F."/>
        </authorList>
    </citation>
    <scope>NUCLEOTIDE SEQUENCE</scope>
    <source>
        <strain evidence="11">Cailab_2023a</strain>
    </source>
</reference>
<comment type="similarity">
    <text evidence="2">Belongs to the TM2 family.</text>
</comment>
<evidence type="ECO:0000256" key="6">
    <source>
        <dbReference type="ARBA" id="ARBA00023136"/>
    </source>
</evidence>
<keyword evidence="6 8" id="KW-0472">Membrane</keyword>
<keyword evidence="3 8" id="KW-0812">Transmembrane</keyword>
<feature type="transmembrane region" description="Helical" evidence="8">
    <location>
        <begin position="153"/>
        <end position="175"/>
    </location>
</feature>
<evidence type="ECO:0000256" key="9">
    <source>
        <dbReference type="SAM" id="SignalP"/>
    </source>
</evidence>
<dbReference type="Pfam" id="PF05154">
    <property type="entry name" value="TM2"/>
    <property type="match status" value="1"/>
</dbReference>
<dbReference type="PANTHER" id="PTHR21016">
    <property type="entry name" value="BETA-AMYLOID BINDING PROTEIN-RELATED"/>
    <property type="match status" value="1"/>
</dbReference>
<evidence type="ECO:0000256" key="1">
    <source>
        <dbReference type="ARBA" id="ARBA00004141"/>
    </source>
</evidence>
<evidence type="ECO:0000256" key="3">
    <source>
        <dbReference type="ARBA" id="ARBA00022692"/>
    </source>
</evidence>
<evidence type="ECO:0000256" key="4">
    <source>
        <dbReference type="ARBA" id="ARBA00022729"/>
    </source>
</evidence>
<feature type="transmembrane region" description="Helical" evidence="8">
    <location>
        <begin position="122"/>
        <end position="141"/>
    </location>
</feature>
<dbReference type="PANTHER" id="PTHR21016:SF4">
    <property type="entry name" value="TM2 DOMAIN-CONTAINING PROTEIN 2"/>
    <property type="match status" value="1"/>
</dbReference>
<dbReference type="AlphaFoldDB" id="A0AAW2I0Q6"/>
<dbReference type="PROSITE" id="PS51257">
    <property type="entry name" value="PROKAR_LIPOPROTEIN"/>
    <property type="match status" value="1"/>
</dbReference>